<protein>
    <recommendedName>
        <fullName evidence="5">Wax synthase domain-containing protein</fullName>
    </recommendedName>
</protein>
<keyword evidence="4" id="KW-1185">Reference proteome</keyword>
<dbReference type="EMBL" id="CP144089">
    <property type="protein sequence ID" value="WWD04286.1"/>
    <property type="molecule type" value="Genomic_DNA"/>
</dbReference>
<dbReference type="GO" id="GO:0008374">
    <property type="term" value="F:O-acyltransferase activity"/>
    <property type="evidence" value="ECO:0007669"/>
    <property type="project" value="InterPro"/>
</dbReference>
<keyword evidence="2" id="KW-0472">Membrane</keyword>
<feature type="region of interest" description="Disordered" evidence="1">
    <location>
        <begin position="350"/>
        <end position="397"/>
    </location>
</feature>
<dbReference type="AlphaFoldDB" id="A0AAX4KCK1"/>
<reference evidence="3 4" key="1">
    <citation type="submission" date="2024-01" db="EMBL/GenBank/DDBJ databases">
        <title>Comparative genomics of Cryptococcus and Kwoniella reveals pathogenesis evolution and contrasting modes of karyotype evolution via chromosome fusion or intercentromeric recombination.</title>
        <authorList>
            <person name="Coelho M.A."/>
            <person name="David-Palma M."/>
            <person name="Shea T."/>
            <person name="Bowers K."/>
            <person name="McGinley-Smith S."/>
            <person name="Mohammad A.W."/>
            <person name="Gnirke A."/>
            <person name="Yurkov A.M."/>
            <person name="Nowrousian M."/>
            <person name="Sun S."/>
            <person name="Cuomo C.A."/>
            <person name="Heitman J."/>
        </authorList>
    </citation>
    <scope>NUCLEOTIDE SEQUENCE [LARGE SCALE GENOMIC DNA]</scope>
    <source>
        <strain evidence="3 4">PYCC6329</strain>
    </source>
</reference>
<organism evidence="3 4">
    <name type="scientific">Kwoniella europaea PYCC6329</name>
    <dbReference type="NCBI Taxonomy" id="1423913"/>
    <lineage>
        <taxon>Eukaryota</taxon>
        <taxon>Fungi</taxon>
        <taxon>Dikarya</taxon>
        <taxon>Basidiomycota</taxon>
        <taxon>Agaricomycotina</taxon>
        <taxon>Tremellomycetes</taxon>
        <taxon>Tremellales</taxon>
        <taxon>Cryptococcaceae</taxon>
        <taxon>Kwoniella</taxon>
    </lineage>
</organism>
<feature type="transmembrane region" description="Helical" evidence="2">
    <location>
        <begin position="454"/>
        <end position="472"/>
    </location>
</feature>
<evidence type="ECO:0000313" key="4">
    <source>
        <dbReference type="Proteomes" id="UP001358614"/>
    </source>
</evidence>
<evidence type="ECO:0000256" key="2">
    <source>
        <dbReference type="SAM" id="Phobius"/>
    </source>
</evidence>
<feature type="transmembrane region" description="Helical" evidence="2">
    <location>
        <begin position="323"/>
        <end position="340"/>
    </location>
</feature>
<dbReference type="Proteomes" id="UP001358614">
    <property type="component" value="Chromosome 1"/>
</dbReference>
<feature type="transmembrane region" description="Helical" evidence="2">
    <location>
        <begin position="412"/>
        <end position="434"/>
    </location>
</feature>
<feature type="transmembrane region" description="Helical" evidence="2">
    <location>
        <begin position="28"/>
        <end position="45"/>
    </location>
</feature>
<proteinExistence type="predicted"/>
<feature type="compositionally biased region" description="Low complexity" evidence="1">
    <location>
        <begin position="359"/>
        <end position="378"/>
    </location>
</feature>
<accession>A0AAX4KCK1</accession>
<evidence type="ECO:0008006" key="5">
    <source>
        <dbReference type="Google" id="ProtNLM"/>
    </source>
</evidence>
<name>A0AAX4KCK1_9TREE</name>
<dbReference type="KEGG" id="ker:91101159"/>
<feature type="transmembrane region" description="Helical" evidence="2">
    <location>
        <begin position="258"/>
        <end position="282"/>
    </location>
</feature>
<sequence>MTLHLPRIPLSPVLAKLPPLHLKNPTDYNLAFGTLGLIILVLTAPHTGGWRLFRLGVIAPLCIGVFGYLILCTEDEHDFNQWGVATLMSSFIMRILEFFIFFPPEKNCHRLVPRSQVHPSPSSNGHLHATKTDSSTHQPKKTDDEVLIPEPIPPPFTLAKFYWSFSLWFSYRGIGWNTTCPLSASSRQHPYLRQSSRKHFVFVQMRKWIISYLVDDLFRSIRNIYSAQFFSGLPDAIPYTHLSQFGRGLNSTAVVVRIYFGLVNSHIAMSIICVIIGGILGWETEMFAPWGWPPLFEDLGELWNYPGLSTLWSRTWQGYNRRWLYVLGWIGIGENILGLTHTGISSHPTIPPVPKSQMSSNGNGASSPSNPSGQITPSHPLPTSPLPPINPHSNSPRSIRRKMSTRLMVQNLIKSFITFLLSGLIHDVGSLALILKNHRHQEIFLSDVLRLTPFFVVQPFALAFEALIKTYWRTWKANHHPTWSKHREGRGGDRGNEPEWLVLTERLAGFIWTWTWLGCTARFFVEGTAQLGAYRRDGGRELFWSFWGGVIWGKWYI</sequence>
<dbReference type="InterPro" id="IPR044851">
    <property type="entry name" value="Wax_synthase"/>
</dbReference>
<evidence type="ECO:0000256" key="1">
    <source>
        <dbReference type="SAM" id="MobiDB-lite"/>
    </source>
</evidence>
<feature type="transmembrane region" description="Helical" evidence="2">
    <location>
        <begin position="82"/>
        <end position="102"/>
    </location>
</feature>
<feature type="region of interest" description="Disordered" evidence="1">
    <location>
        <begin position="113"/>
        <end position="145"/>
    </location>
</feature>
<evidence type="ECO:0000313" key="3">
    <source>
        <dbReference type="EMBL" id="WWD04286.1"/>
    </source>
</evidence>
<feature type="transmembrane region" description="Helical" evidence="2">
    <location>
        <begin position="52"/>
        <end position="70"/>
    </location>
</feature>
<dbReference type="RefSeq" id="XP_066082253.1">
    <property type="nucleotide sequence ID" value="XM_066226156.1"/>
</dbReference>
<gene>
    <name evidence="3" type="ORF">V865_002355</name>
</gene>
<dbReference type="PANTHER" id="PTHR31595">
    <property type="entry name" value="LONG-CHAIN-ALCOHOL O-FATTY-ACYLTRANSFERASE 3-RELATED"/>
    <property type="match status" value="1"/>
</dbReference>
<dbReference type="GO" id="GO:0006629">
    <property type="term" value="P:lipid metabolic process"/>
    <property type="evidence" value="ECO:0007669"/>
    <property type="project" value="InterPro"/>
</dbReference>
<dbReference type="GeneID" id="91101159"/>
<keyword evidence="2" id="KW-0812">Transmembrane</keyword>
<keyword evidence="2" id="KW-1133">Transmembrane helix</keyword>
<feature type="compositionally biased region" description="Pro residues" evidence="1">
    <location>
        <begin position="379"/>
        <end position="390"/>
    </location>
</feature>
<dbReference type="PANTHER" id="PTHR31595:SF57">
    <property type="entry name" value="OS04G0481900 PROTEIN"/>
    <property type="match status" value="1"/>
</dbReference>